<dbReference type="EMBL" id="JAEHOC010000019">
    <property type="protein sequence ID" value="KAG2433440.1"/>
    <property type="molecule type" value="Genomic_DNA"/>
</dbReference>
<evidence type="ECO:0000313" key="2">
    <source>
        <dbReference type="Proteomes" id="UP000650467"/>
    </source>
</evidence>
<proteinExistence type="predicted"/>
<organism evidence="1 2">
    <name type="scientific">Chlamydomonas incerta</name>
    <dbReference type="NCBI Taxonomy" id="51695"/>
    <lineage>
        <taxon>Eukaryota</taxon>
        <taxon>Viridiplantae</taxon>
        <taxon>Chlorophyta</taxon>
        <taxon>core chlorophytes</taxon>
        <taxon>Chlorophyceae</taxon>
        <taxon>CS clade</taxon>
        <taxon>Chlamydomonadales</taxon>
        <taxon>Chlamydomonadaceae</taxon>
        <taxon>Chlamydomonas</taxon>
    </lineage>
</organism>
<dbReference type="OrthoDB" id="10437049at2759"/>
<sequence>MTVYMNYTSSAANLTLASCTVAARSSNPAPAYVALAVVNNDPLTSRYMCIGLQLSSVATKLPTLDACANNGKRNCTAGAGDLPKQQVPCNGGAKKALEVLAVYDLAALGKGF</sequence>
<accession>A0A835T6L8</accession>
<name>A0A835T6L8_CHLIN</name>
<keyword evidence="2" id="KW-1185">Reference proteome</keyword>
<dbReference type="Proteomes" id="UP000650467">
    <property type="component" value="Unassembled WGS sequence"/>
</dbReference>
<evidence type="ECO:0000313" key="1">
    <source>
        <dbReference type="EMBL" id="KAG2433440.1"/>
    </source>
</evidence>
<comment type="caution">
    <text evidence="1">The sequence shown here is derived from an EMBL/GenBank/DDBJ whole genome shotgun (WGS) entry which is preliminary data.</text>
</comment>
<reference evidence="1" key="1">
    <citation type="journal article" date="2020" name="bioRxiv">
        <title>Comparative genomics of Chlamydomonas.</title>
        <authorList>
            <person name="Craig R.J."/>
            <person name="Hasan A.R."/>
            <person name="Ness R.W."/>
            <person name="Keightley P.D."/>
        </authorList>
    </citation>
    <scope>NUCLEOTIDE SEQUENCE</scope>
    <source>
        <strain evidence="1">SAG 7.73</strain>
    </source>
</reference>
<protein>
    <submittedName>
        <fullName evidence="1">Uncharacterized protein</fullName>
    </submittedName>
</protein>
<gene>
    <name evidence="1" type="ORF">HXX76_008497</name>
</gene>
<dbReference type="AlphaFoldDB" id="A0A835T6L8"/>